<dbReference type="GO" id="GO:0003677">
    <property type="term" value="F:DNA binding"/>
    <property type="evidence" value="ECO:0007669"/>
    <property type="project" value="UniProtKB-UniRule"/>
</dbReference>
<dbReference type="InterPro" id="IPR027417">
    <property type="entry name" value="P-loop_NTPase"/>
</dbReference>
<dbReference type="SMART" id="SM00862">
    <property type="entry name" value="Trans_reg_C"/>
    <property type="match status" value="1"/>
</dbReference>
<dbReference type="PRINTS" id="PR00364">
    <property type="entry name" value="DISEASERSIST"/>
</dbReference>
<dbReference type="AlphaFoldDB" id="A0A918A214"/>
<evidence type="ECO:0000313" key="5">
    <source>
        <dbReference type="EMBL" id="GGP04435.1"/>
    </source>
</evidence>
<sequence length="936" mass="100736">MRFDILGPTEVRDDGGAPVALGGPRVRALLALLALESGRIVDAERLVDLLYGTRPPGGVANALQSQVSRLRRALGRDRVEFHPSGYRLVADPLDVDAHRFERLAAEGGQALAGGDPHRAAALLREGLELWRGAPLADAPHAEAAAARLAELRLAAIEDRVQAELELGRHRELVAELTQLTAAHPLRERPRAQLMRALYGSGRQAEALAAFDEGRRILDEELGVEPGTELTAVHLAVLRADPSLGTPGGSAVRQGVRAQLTSFVGRAEELRQVRAELAGARLVTLIGPGGAGKTRLAVEAAGRIEGDVCVVQLAPVADGAEVPLAVLAGLEIRDRTHARDLPAVEPTARLVTALADRELLLVLDNCEHLIEAAAALADTLLAACPALRVLATSREALGITGECILPVAPLRVPPRDAADPLAYAAARLFADRAAAVRQAFEVNAENAAQVIQICRALDGLPLAIELAAARLRALSLSEVAARLDDRFRLLTRGSRTALPRHQTLRAVVAWSWDLLDDGEQTLARRLTVFAGGATPRAAERVCGLPEDVLFSLAEKSLVEVVDGRYRMLRTIRAFCAEQLAAAGEAESIQHAHAAYYLDLVNTADPHLRTAEQLDWLTRLDKESDDLTAAVRWAIESGPSELALRLVALSACYWWMRGHRAVSAHLATDLLARLGDRVPAELNEEYVMCVLVAVWSGDVGEELAARLNRLRGLLPDQYMPPRLEFLSILLPMFTGPPSGYDLLSEDSHAIIEQLPPWSRALTHCGSGFILQMAGRPEEARAAFERSLAAFRRLGERWGTMLALSGLGDLAFDQGDYASSSAMADEALKLSRELGAMADVAENLCRRADAVARTGDPAGALEDYRLAARLSRRIDSRDTLARAHCGLGELALAQGDLGTARRLLEQARAECPDQWYSAGDLADRIAAGLARLGEPVSER</sequence>
<dbReference type="Pfam" id="PF13424">
    <property type="entry name" value="TPR_12"/>
    <property type="match status" value="1"/>
</dbReference>
<keyword evidence="2 3" id="KW-0238">DNA-binding</keyword>
<evidence type="ECO:0000313" key="6">
    <source>
        <dbReference type="Proteomes" id="UP000660745"/>
    </source>
</evidence>
<dbReference type="GO" id="GO:0006355">
    <property type="term" value="P:regulation of DNA-templated transcription"/>
    <property type="evidence" value="ECO:0007669"/>
    <property type="project" value="InterPro"/>
</dbReference>
<comment type="similarity">
    <text evidence="1">Belongs to the AfsR/DnrI/RedD regulatory family.</text>
</comment>
<dbReference type="SUPFAM" id="SSF52540">
    <property type="entry name" value="P-loop containing nucleoside triphosphate hydrolases"/>
    <property type="match status" value="1"/>
</dbReference>
<feature type="domain" description="OmpR/PhoB-type" evidence="4">
    <location>
        <begin position="1"/>
        <end position="90"/>
    </location>
</feature>
<dbReference type="GO" id="GO:0000160">
    <property type="term" value="P:phosphorelay signal transduction system"/>
    <property type="evidence" value="ECO:0007669"/>
    <property type="project" value="InterPro"/>
</dbReference>
<evidence type="ECO:0000256" key="2">
    <source>
        <dbReference type="ARBA" id="ARBA00023125"/>
    </source>
</evidence>
<dbReference type="InterPro" id="IPR019734">
    <property type="entry name" value="TPR_rpt"/>
</dbReference>
<dbReference type="SUPFAM" id="SSF46894">
    <property type="entry name" value="C-terminal effector domain of the bipartite response regulators"/>
    <property type="match status" value="1"/>
</dbReference>
<dbReference type="PANTHER" id="PTHR47691:SF3">
    <property type="entry name" value="HTH-TYPE TRANSCRIPTIONAL REGULATOR RV0890C-RELATED"/>
    <property type="match status" value="1"/>
</dbReference>
<name>A0A918A214_9ACTN</name>
<dbReference type="Pfam" id="PF03704">
    <property type="entry name" value="BTAD"/>
    <property type="match status" value="1"/>
</dbReference>
<evidence type="ECO:0000256" key="1">
    <source>
        <dbReference type="ARBA" id="ARBA00005820"/>
    </source>
</evidence>
<dbReference type="Proteomes" id="UP000660745">
    <property type="component" value="Unassembled WGS sequence"/>
</dbReference>
<proteinExistence type="inferred from homology"/>
<feature type="DNA-binding region" description="OmpR/PhoB-type" evidence="3">
    <location>
        <begin position="1"/>
        <end position="90"/>
    </location>
</feature>
<organism evidence="5 6">
    <name type="scientific">Nonomuraea glycinis</name>
    <dbReference type="NCBI Taxonomy" id="2047744"/>
    <lineage>
        <taxon>Bacteria</taxon>
        <taxon>Bacillati</taxon>
        <taxon>Actinomycetota</taxon>
        <taxon>Actinomycetes</taxon>
        <taxon>Streptosporangiales</taxon>
        <taxon>Streptosporangiaceae</taxon>
        <taxon>Nonomuraea</taxon>
    </lineage>
</organism>
<dbReference type="InterPro" id="IPR036388">
    <property type="entry name" value="WH-like_DNA-bd_sf"/>
</dbReference>
<protein>
    <submittedName>
        <fullName evidence="5">SARP family transcriptional regulator</fullName>
    </submittedName>
</protein>
<dbReference type="EMBL" id="BMNK01000003">
    <property type="protein sequence ID" value="GGP04435.1"/>
    <property type="molecule type" value="Genomic_DNA"/>
</dbReference>
<dbReference type="Gene3D" id="1.25.40.10">
    <property type="entry name" value="Tetratricopeptide repeat domain"/>
    <property type="match status" value="2"/>
</dbReference>
<dbReference type="InterPro" id="IPR016032">
    <property type="entry name" value="Sig_transdc_resp-reg_C-effctor"/>
</dbReference>
<evidence type="ECO:0000259" key="4">
    <source>
        <dbReference type="PROSITE" id="PS51755"/>
    </source>
</evidence>
<dbReference type="InterPro" id="IPR005158">
    <property type="entry name" value="BTAD"/>
</dbReference>
<dbReference type="SUPFAM" id="SSF48452">
    <property type="entry name" value="TPR-like"/>
    <property type="match status" value="2"/>
</dbReference>
<evidence type="ECO:0000256" key="3">
    <source>
        <dbReference type="PROSITE-ProRule" id="PRU01091"/>
    </source>
</evidence>
<dbReference type="SMART" id="SM00028">
    <property type="entry name" value="TPR"/>
    <property type="match status" value="4"/>
</dbReference>
<dbReference type="Pfam" id="PF00486">
    <property type="entry name" value="Trans_reg_C"/>
    <property type="match status" value="1"/>
</dbReference>
<dbReference type="RefSeq" id="WP_189138218.1">
    <property type="nucleotide sequence ID" value="NZ_BMNK01000003.1"/>
</dbReference>
<dbReference type="PANTHER" id="PTHR47691">
    <property type="entry name" value="REGULATOR-RELATED"/>
    <property type="match status" value="1"/>
</dbReference>
<dbReference type="CDD" id="cd15831">
    <property type="entry name" value="BTAD"/>
    <property type="match status" value="1"/>
</dbReference>
<reference evidence="5" key="2">
    <citation type="submission" date="2020-09" db="EMBL/GenBank/DDBJ databases">
        <authorList>
            <person name="Sun Q."/>
            <person name="Zhou Y."/>
        </authorList>
    </citation>
    <scope>NUCLEOTIDE SEQUENCE</scope>
    <source>
        <strain evidence="5">CGMCC 4.7430</strain>
    </source>
</reference>
<dbReference type="InterPro" id="IPR001867">
    <property type="entry name" value="OmpR/PhoB-type_DNA-bd"/>
</dbReference>
<dbReference type="Gene3D" id="1.10.10.10">
    <property type="entry name" value="Winged helix-like DNA-binding domain superfamily/Winged helix DNA-binding domain"/>
    <property type="match status" value="1"/>
</dbReference>
<gene>
    <name evidence="5" type="ORF">GCM10012278_19590</name>
</gene>
<dbReference type="SMART" id="SM01043">
    <property type="entry name" value="BTAD"/>
    <property type="match status" value="1"/>
</dbReference>
<reference evidence="5" key="1">
    <citation type="journal article" date="2014" name="Int. J. Syst. Evol. Microbiol.">
        <title>Complete genome sequence of Corynebacterium casei LMG S-19264T (=DSM 44701T), isolated from a smear-ripened cheese.</title>
        <authorList>
            <consortium name="US DOE Joint Genome Institute (JGI-PGF)"/>
            <person name="Walter F."/>
            <person name="Albersmeier A."/>
            <person name="Kalinowski J."/>
            <person name="Ruckert C."/>
        </authorList>
    </citation>
    <scope>NUCLEOTIDE SEQUENCE</scope>
    <source>
        <strain evidence="5">CGMCC 4.7430</strain>
    </source>
</reference>
<dbReference type="PROSITE" id="PS51755">
    <property type="entry name" value="OMPR_PHOB"/>
    <property type="match status" value="1"/>
</dbReference>
<dbReference type="InterPro" id="IPR011990">
    <property type="entry name" value="TPR-like_helical_dom_sf"/>
</dbReference>
<comment type="caution">
    <text evidence="5">The sequence shown here is derived from an EMBL/GenBank/DDBJ whole genome shotgun (WGS) entry which is preliminary data.</text>
</comment>
<keyword evidence="6" id="KW-1185">Reference proteome</keyword>
<accession>A0A918A214</accession>